<dbReference type="InterPro" id="IPR002549">
    <property type="entry name" value="AI-2E-like"/>
</dbReference>
<organism evidence="8 9">
    <name type="scientific">Longimicrobium terrae</name>
    <dbReference type="NCBI Taxonomy" id="1639882"/>
    <lineage>
        <taxon>Bacteria</taxon>
        <taxon>Pseudomonadati</taxon>
        <taxon>Gemmatimonadota</taxon>
        <taxon>Longimicrobiia</taxon>
        <taxon>Longimicrobiales</taxon>
        <taxon>Longimicrobiaceae</taxon>
        <taxon>Longimicrobium</taxon>
    </lineage>
</organism>
<evidence type="ECO:0000256" key="7">
    <source>
        <dbReference type="SAM" id="Phobius"/>
    </source>
</evidence>
<feature type="transmembrane region" description="Helical" evidence="7">
    <location>
        <begin position="236"/>
        <end position="263"/>
    </location>
</feature>
<keyword evidence="3 7" id="KW-0812">Transmembrane</keyword>
<feature type="compositionally biased region" description="Basic and acidic residues" evidence="6">
    <location>
        <begin position="8"/>
        <end position="21"/>
    </location>
</feature>
<gene>
    <name evidence="8" type="ORF">HNQ61_004773</name>
</gene>
<comment type="similarity">
    <text evidence="2">Belongs to the autoinducer-2 exporter (AI-2E) (TC 2.A.86) family.</text>
</comment>
<feature type="transmembrane region" description="Helical" evidence="7">
    <location>
        <begin position="64"/>
        <end position="82"/>
    </location>
</feature>
<evidence type="ECO:0000256" key="1">
    <source>
        <dbReference type="ARBA" id="ARBA00004141"/>
    </source>
</evidence>
<dbReference type="EMBL" id="JACHIA010000021">
    <property type="protein sequence ID" value="MBB6073106.1"/>
    <property type="molecule type" value="Genomic_DNA"/>
</dbReference>
<keyword evidence="9" id="KW-1185">Reference proteome</keyword>
<dbReference type="Proteomes" id="UP000582837">
    <property type="component" value="Unassembled WGS sequence"/>
</dbReference>
<feature type="transmembrane region" description="Helical" evidence="7">
    <location>
        <begin position="171"/>
        <end position="193"/>
    </location>
</feature>
<evidence type="ECO:0000256" key="2">
    <source>
        <dbReference type="ARBA" id="ARBA00009773"/>
    </source>
</evidence>
<evidence type="ECO:0000256" key="5">
    <source>
        <dbReference type="ARBA" id="ARBA00023136"/>
    </source>
</evidence>
<evidence type="ECO:0000256" key="4">
    <source>
        <dbReference type="ARBA" id="ARBA00022989"/>
    </source>
</evidence>
<feature type="transmembrane region" description="Helical" evidence="7">
    <location>
        <begin position="275"/>
        <end position="302"/>
    </location>
</feature>
<name>A0A841H5E4_9BACT</name>
<feature type="transmembrane region" description="Helical" evidence="7">
    <location>
        <begin position="94"/>
        <end position="115"/>
    </location>
</feature>
<protein>
    <submittedName>
        <fullName evidence="8">Putative PurR-regulated permease PerM</fullName>
    </submittedName>
</protein>
<feature type="region of interest" description="Disordered" evidence="6">
    <location>
        <begin position="1"/>
        <end position="21"/>
    </location>
</feature>
<evidence type="ECO:0000256" key="6">
    <source>
        <dbReference type="SAM" id="MobiDB-lite"/>
    </source>
</evidence>
<comment type="caution">
    <text evidence="8">The sequence shown here is derived from an EMBL/GenBank/DDBJ whole genome shotgun (WGS) entry which is preliminary data.</text>
</comment>
<proteinExistence type="inferred from homology"/>
<keyword evidence="4 7" id="KW-1133">Transmembrane helix</keyword>
<reference evidence="8 9" key="1">
    <citation type="submission" date="2020-08" db="EMBL/GenBank/DDBJ databases">
        <title>Genomic Encyclopedia of Type Strains, Phase IV (KMG-IV): sequencing the most valuable type-strain genomes for metagenomic binning, comparative biology and taxonomic classification.</title>
        <authorList>
            <person name="Goeker M."/>
        </authorList>
    </citation>
    <scope>NUCLEOTIDE SEQUENCE [LARGE SCALE GENOMIC DNA]</scope>
    <source>
        <strain evidence="8 9">DSM 29007</strain>
    </source>
</reference>
<dbReference type="Pfam" id="PF01594">
    <property type="entry name" value="AI-2E_transport"/>
    <property type="match status" value="1"/>
</dbReference>
<accession>A0A841H5E4</accession>
<evidence type="ECO:0000313" key="8">
    <source>
        <dbReference type="EMBL" id="MBB6073106.1"/>
    </source>
</evidence>
<feature type="transmembrane region" description="Helical" evidence="7">
    <location>
        <begin position="41"/>
        <end position="58"/>
    </location>
</feature>
<dbReference type="PANTHER" id="PTHR21716:SF62">
    <property type="entry name" value="TRANSPORT PROTEIN YDBI-RELATED"/>
    <property type="match status" value="1"/>
</dbReference>
<keyword evidence="5 7" id="KW-0472">Membrane</keyword>
<dbReference type="PANTHER" id="PTHR21716">
    <property type="entry name" value="TRANSMEMBRANE PROTEIN"/>
    <property type="match status" value="1"/>
</dbReference>
<evidence type="ECO:0000256" key="3">
    <source>
        <dbReference type="ARBA" id="ARBA00022692"/>
    </source>
</evidence>
<dbReference type="RefSeq" id="WP_170035119.1">
    <property type="nucleotide sequence ID" value="NZ_JABDTL010000001.1"/>
</dbReference>
<evidence type="ECO:0000313" key="9">
    <source>
        <dbReference type="Proteomes" id="UP000582837"/>
    </source>
</evidence>
<sequence length="412" mass="45440">MRPISHGPADRRYPLPQYDEKPEPRIPDIQIRRVIWRSADVARIFVMGIIFTFLWRFFWLVHNAIFIALLAVLIAIVLHAPAKWLSRRGIPFGVALPIVMIAFVGSLVGLLIAMIPQIAEQVRLLAGELPKTMAAAQVWLGRQTGEGPNSELGRSLGQQATEFLGRFVPMAFNMISTVLGSFAIVVLAGFFAAQPELYRGLILRMIPPDSRPKWTRIYDEAGTNLRNWVLGKALTMAFIGLVTYVGLVLFKIPGALALAAFAAMMEFIPNFGPTIAAVPAMMAGFAMSPMTAVYVGIFYFLLQQVQNAITVPLVERKAVNIPPAGLLVWQLMLTVGFGLLALFVATPMLAVIVVAVRVLYVEPSEERQQWDRRENSGPGAPADTLLEEAERASEMAIAERERAPNPPREMPG</sequence>
<dbReference type="GO" id="GO:0016020">
    <property type="term" value="C:membrane"/>
    <property type="evidence" value="ECO:0007669"/>
    <property type="project" value="UniProtKB-SubCell"/>
</dbReference>
<comment type="subcellular location">
    <subcellularLocation>
        <location evidence="1">Membrane</location>
        <topology evidence="1">Multi-pass membrane protein</topology>
    </subcellularLocation>
</comment>
<dbReference type="AlphaFoldDB" id="A0A841H5E4"/>
<dbReference type="GO" id="GO:0055085">
    <property type="term" value="P:transmembrane transport"/>
    <property type="evidence" value="ECO:0007669"/>
    <property type="project" value="TreeGrafter"/>
</dbReference>